<dbReference type="Proteomes" id="UP000540919">
    <property type="component" value="Unassembled WGS sequence"/>
</dbReference>
<dbReference type="EMBL" id="JABVBA010000007">
    <property type="protein sequence ID" value="NVF11865.1"/>
    <property type="molecule type" value="Genomic_DNA"/>
</dbReference>
<dbReference type="InterPro" id="IPR002711">
    <property type="entry name" value="HNH"/>
</dbReference>
<protein>
    <submittedName>
        <fullName evidence="2">HNH endonuclease</fullName>
    </submittedName>
</protein>
<reference evidence="2 3" key="1">
    <citation type="submission" date="2020-06" db="EMBL/GenBank/DDBJ databases">
        <title>Anaerococcus sp. nov., isolated form swine feces.</title>
        <authorList>
            <person name="Yu S."/>
        </authorList>
    </citation>
    <scope>NUCLEOTIDE SEQUENCE [LARGE SCALE GENOMIC DNA]</scope>
    <source>
        <strain evidence="2 3">AGMB00486</strain>
    </source>
</reference>
<accession>A0ABX2NB19</accession>
<dbReference type="RefSeq" id="WP_176269914.1">
    <property type="nucleotide sequence ID" value="NZ_JABVBA010000007.1"/>
</dbReference>
<sequence>MAKERLDRTGPHRATFERNKKIILKTQNVCGICGKPVDLSLKAPNPLAPCIDHIIPVSKGGHPSDIDNLQLAHWTCNRAKSDKLYKESKNIEIPTNRNLPLSFNWKKYKKNRTLKFQRLWGHTPLSDNYSGVPPSLYKYTHERGYY</sequence>
<organism evidence="2 3">
    <name type="scientific">Anaerococcus faecalis</name>
    <dbReference type="NCBI Taxonomy" id="2742993"/>
    <lineage>
        <taxon>Bacteria</taxon>
        <taxon>Bacillati</taxon>
        <taxon>Bacillota</taxon>
        <taxon>Tissierellia</taxon>
        <taxon>Tissierellales</taxon>
        <taxon>Peptoniphilaceae</taxon>
        <taxon>Anaerococcus</taxon>
    </lineage>
</organism>
<comment type="caution">
    <text evidence="2">The sequence shown here is derived from an EMBL/GenBank/DDBJ whole genome shotgun (WGS) entry which is preliminary data.</text>
</comment>
<keyword evidence="2" id="KW-0378">Hydrolase</keyword>
<feature type="domain" description="HNH nuclease" evidence="1">
    <location>
        <begin position="19"/>
        <end position="78"/>
    </location>
</feature>
<keyword evidence="2" id="KW-0540">Nuclease</keyword>
<dbReference type="CDD" id="cd00085">
    <property type="entry name" value="HNHc"/>
    <property type="match status" value="1"/>
</dbReference>
<dbReference type="Pfam" id="PF01844">
    <property type="entry name" value="HNH"/>
    <property type="match status" value="1"/>
</dbReference>
<dbReference type="Gene3D" id="1.10.30.50">
    <property type="match status" value="1"/>
</dbReference>
<proteinExistence type="predicted"/>
<dbReference type="SMART" id="SM00507">
    <property type="entry name" value="HNHc"/>
    <property type="match status" value="1"/>
</dbReference>
<dbReference type="InterPro" id="IPR003615">
    <property type="entry name" value="HNH_nuc"/>
</dbReference>
<evidence type="ECO:0000313" key="3">
    <source>
        <dbReference type="Proteomes" id="UP000540919"/>
    </source>
</evidence>
<gene>
    <name evidence="2" type="ORF">HV819_07720</name>
</gene>
<evidence type="ECO:0000259" key="1">
    <source>
        <dbReference type="SMART" id="SM00507"/>
    </source>
</evidence>
<dbReference type="GO" id="GO:0004519">
    <property type="term" value="F:endonuclease activity"/>
    <property type="evidence" value="ECO:0007669"/>
    <property type="project" value="UniProtKB-KW"/>
</dbReference>
<name>A0ABX2NB19_9FIRM</name>
<keyword evidence="3" id="KW-1185">Reference proteome</keyword>
<evidence type="ECO:0000313" key="2">
    <source>
        <dbReference type="EMBL" id="NVF11865.1"/>
    </source>
</evidence>
<keyword evidence="2" id="KW-0255">Endonuclease</keyword>